<dbReference type="PRINTS" id="PR00723">
    <property type="entry name" value="SUBTILISIN"/>
</dbReference>
<feature type="domain" description="Peptidase S8/S53" evidence="6">
    <location>
        <begin position="318"/>
        <end position="524"/>
    </location>
</feature>
<dbReference type="RefSeq" id="WP_044160185.1">
    <property type="nucleotide sequence ID" value="NZ_JACIER010000009.1"/>
</dbReference>
<dbReference type="PANTHER" id="PTHR43399">
    <property type="entry name" value="SUBTILISIN-RELATED"/>
    <property type="match status" value="1"/>
</dbReference>
<evidence type="ECO:0000256" key="4">
    <source>
        <dbReference type="ARBA" id="ARBA00022825"/>
    </source>
</evidence>
<proteinExistence type="inferred from homology"/>
<dbReference type="SUPFAM" id="SSF52743">
    <property type="entry name" value="Subtilisin-like"/>
    <property type="match status" value="1"/>
</dbReference>
<dbReference type="EMBL" id="JACIER010000009">
    <property type="protein sequence ID" value="MBB4044565.1"/>
    <property type="molecule type" value="Genomic_DNA"/>
</dbReference>
<accession>A0A840D7F9</accession>
<keyword evidence="4" id="KW-0720">Serine protease</keyword>
<dbReference type="GO" id="GO:0004252">
    <property type="term" value="F:serine-type endopeptidase activity"/>
    <property type="evidence" value="ECO:0007669"/>
    <property type="project" value="InterPro"/>
</dbReference>
<evidence type="ECO:0000313" key="8">
    <source>
        <dbReference type="Proteomes" id="UP000560658"/>
    </source>
</evidence>
<comment type="caution">
    <text evidence="7">The sequence shown here is derived from an EMBL/GenBank/DDBJ whole genome shotgun (WGS) entry which is preliminary data.</text>
</comment>
<dbReference type="InterPro" id="IPR015500">
    <property type="entry name" value="Peptidase_S8_subtilisin-rel"/>
</dbReference>
<evidence type="ECO:0000256" key="1">
    <source>
        <dbReference type="ARBA" id="ARBA00011073"/>
    </source>
</evidence>
<keyword evidence="2 7" id="KW-0645">Protease</keyword>
<dbReference type="AlphaFoldDB" id="A0A840D7F9"/>
<dbReference type="InterPro" id="IPR000209">
    <property type="entry name" value="Peptidase_S8/S53_dom"/>
</dbReference>
<comment type="similarity">
    <text evidence="1 5">Belongs to the peptidase S8 family.</text>
</comment>
<evidence type="ECO:0000256" key="3">
    <source>
        <dbReference type="ARBA" id="ARBA00022801"/>
    </source>
</evidence>
<dbReference type="Pfam" id="PF00082">
    <property type="entry name" value="Peptidase_S8"/>
    <property type="match status" value="1"/>
</dbReference>
<dbReference type="PANTHER" id="PTHR43399:SF4">
    <property type="entry name" value="CELL WALL-ASSOCIATED PROTEASE"/>
    <property type="match status" value="1"/>
</dbReference>
<evidence type="ECO:0000313" key="7">
    <source>
        <dbReference type="EMBL" id="MBB4044565.1"/>
    </source>
</evidence>
<evidence type="ECO:0000256" key="5">
    <source>
        <dbReference type="PROSITE-ProRule" id="PRU01240"/>
    </source>
</evidence>
<keyword evidence="8" id="KW-1185">Reference proteome</keyword>
<sequence>MNKFVFSIICCCISVPTLAQLVKQKAEVQQGQSELDWYNCSFDQDGVYGAEVNRAYEYLQSKKMKAKKSPIVAIIGTGMDVEHEDLKHAIWVNPKEKANQKDDDKNGLIDDINGWNFLGGRDGRVMEQVMREGDREFFRLKDKYADFMWDGKKYYKIVNGKRQEVPAPANMDEYKYYTSQIKPESPVAGAYSGLQFSYVIEEYMHKFDRDMKKRFPGKELTLTEFETCYDPKAERDSLSEVAFVFAGYGFGIYKTDKWQAVLERLGGMCVKTAQDSYEKALNEFGTDQREDIIGDNYLDITDTGYGNNVLFTSDAPVGVMKAGIIAAKRDNGLGSNGIADHARIMTLRVDPTGNGEPYLKDMVLAIRYAISHGADVILLSQQNTLYPEDQKQWITDALKEAEKKGVLVIAPVWDLSIDMDKTTFYPNRNMSPNTELTNLMVVASSDKQGNPVLTSNYGAKSLDIYAPGTDIYSSYPGNTYRLGSGVTLSSSTVAGVAALLKTYFPQLTGTQLRDILLKSVTSRKGVEVEKGILVNNNETQDLFLFDDLSLSGGIVNAYQAVLEAEKMK</sequence>
<dbReference type="GO" id="GO:0006508">
    <property type="term" value="P:proteolysis"/>
    <property type="evidence" value="ECO:0007669"/>
    <property type="project" value="UniProtKB-KW"/>
</dbReference>
<evidence type="ECO:0000256" key="2">
    <source>
        <dbReference type="ARBA" id="ARBA00022670"/>
    </source>
</evidence>
<dbReference type="PROSITE" id="PS51892">
    <property type="entry name" value="SUBTILASE"/>
    <property type="match status" value="1"/>
</dbReference>
<gene>
    <name evidence="7" type="ORF">GGR06_002360</name>
</gene>
<comment type="caution">
    <text evidence="5">Lacks conserved residue(s) required for the propagation of feature annotation.</text>
</comment>
<name>A0A840D7F9_9BACE</name>
<evidence type="ECO:0000259" key="6">
    <source>
        <dbReference type="Pfam" id="PF00082"/>
    </source>
</evidence>
<dbReference type="Gene3D" id="3.40.50.200">
    <property type="entry name" value="Peptidase S8/S53 domain"/>
    <property type="match status" value="2"/>
</dbReference>
<reference evidence="7" key="1">
    <citation type="submission" date="2020-08" db="EMBL/GenBank/DDBJ databases">
        <title>Genomic Encyclopedia of Type Strains, Phase IV (KMG-IV): sequencing the most valuable type-strain genomes for metagenomic binning, comparative biology and taxonomic classification.</title>
        <authorList>
            <person name="Goeker M."/>
        </authorList>
    </citation>
    <scope>NUCLEOTIDE SEQUENCE [LARGE SCALE GENOMIC DNA]</scope>
    <source>
        <strain evidence="7">DSM 105720</strain>
    </source>
</reference>
<dbReference type="InterPro" id="IPR036852">
    <property type="entry name" value="Peptidase_S8/S53_dom_sf"/>
</dbReference>
<protein>
    <submittedName>
        <fullName evidence="7">Subtilisin family serine protease</fullName>
    </submittedName>
</protein>
<dbReference type="InterPro" id="IPR051048">
    <property type="entry name" value="Peptidase_S8/S53_subtilisin"/>
</dbReference>
<organism evidence="7 8">
    <name type="scientific">Bacteroides reticulotermitis</name>
    <dbReference type="NCBI Taxonomy" id="1133319"/>
    <lineage>
        <taxon>Bacteria</taxon>
        <taxon>Pseudomonadati</taxon>
        <taxon>Bacteroidota</taxon>
        <taxon>Bacteroidia</taxon>
        <taxon>Bacteroidales</taxon>
        <taxon>Bacteroidaceae</taxon>
        <taxon>Bacteroides</taxon>
    </lineage>
</organism>
<dbReference type="Proteomes" id="UP000560658">
    <property type="component" value="Unassembled WGS sequence"/>
</dbReference>
<keyword evidence="3" id="KW-0378">Hydrolase</keyword>